<dbReference type="EMBL" id="FQYY01000006">
    <property type="protein sequence ID" value="SHI95641.1"/>
    <property type="molecule type" value="Genomic_DNA"/>
</dbReference>
<dbReference type="AlphaFoldDB" id="A0A1M6FD91"/>
<accession>A0A1M6FD91</accession>
<gene>
    <name evidence="3" type="ORF">SAMN04488096_10680</name>
</gene>
<protein>
    <recommendedName>
        <fullName evidence="5">PEP-CTERM protein-sorting domain-containing protein</fullName>
    </recommendedName>
</protein>
<feature type="transmembrane region" description="Helical" evidence="1">
    <location>
        <begin position="41"/>
        <end position="60"/>
    </location>
</feature>
<dbReference type="OrthoDB" id="1454491at2"/>
<dbReference type="Proteomes" id="UP000184225">
    <property type="component" value="Unassembled WGS sequence"/>
</dbReference>
<feature type="signal peptide" evidence="2">
    <location>
        <begin position="1"/>
        <end position="25"/>
    </location>
</feature>
<sequence>MKRFKKRSKNLLIIALMCFFQQSYSQGLPTDDGDVIDNPGAPITGLIPLAVLIGAGIGFFKLKNKK</sequence>
<evidence type="ECO:0000313" key="4">
    <source>
        <dbReference type="Proteomes" id="UP000184225"/>
    </source>
</evidence>
<feature type="chain" id="PRO_5012025390" description="PEP-CTERM protein-sorting domain-containing protein" evidence="2">
    <location>
        <begin position="26"/>
        <end position="66"/>
    </location>
</feature>
<proteinExistence type="predicted"/>
<evidence type="ECO:0008006" key="5">
    <source>
        <dbReference type="Google" id="ProtNLM"/>
    </source>
</evidence>
<dbReference type="RefSeq" id="WP_073151248.1">
    <property type="nucleotide sequence ID" value="NZ_FQYY01000006.1"/>
</dbReference>
<keyword evidence="1" id="KW-1133">Transmembrane helix</keyword>
<evidence type="ECO:0000313" key="3">
    <source>
        <dbReference type="EMBL" id="SHI95641.1"/>
    </source>
</evidence>
<name>A0A1M6FD91_9FLAO</name>
<keyword evidence="1" id="KW-0812">Transmembrane</keyword>
<keyword evidence="1" id="KW-0472">Membrane</keyword>
<keyword evidence="4" id="KW-1185">Reference proteome</keyword>
<organism evidence="3 4">
    <name type="scientific">Mesonia phycicola</name>
    <dbReference type="NCBI Taxonomy" id="579105"/>
    <lineage>
        <taxon>Bacteria</taxon>
        <taxon>Pseudomonadati</taxon>
        <taxon>Bacteroidota</taxon>
        <taxon>Flavobacteriia</taxon>
        <taxon>Flavobacteriales</taxon>
        <taxon>Flavobacteriaceae</taxon>
        <taxon>Mesonia</taxon>
    </lineage>
</organism>
<evidence type="ECO:0000256" key="2">
    <source>
        <dbReference type="SAM" id="SignalP"/>
    </source>
</evidence>
<reference evidence="3 4" key="1">
    <citation type="submission" date="2016-11" db="EMBL/GenBank/DDBJ databases">
        <authorList>
            <person name="Jaros S."/>
            <person name="Januszkiewicz K."/>
            <person name="Wedrychowicz H."/>
        </authorList>
    </citation>
    <scope>NUCLEOTIDE SEQUENCE [LARGE SCALE GENOMIC DNA]</scope>
    <source>
        <strain evidence="3 4">DSM 21425</strain>
    </source>
</reference>
<evidence type="ECO:0000256" key="1">
    <source>
        <dbReference type="SAM" id="Phobius"/>
    </source>
</evidence>
<keyword evidence="2" id="KW-0732">Signal</keyword>